<gene>
    <name evidence="2" type="ORF">GWI33_020568</name>
</gene>
<organism evidence="2 3">
    <name type="scientific">Rhynchophorus ferrugineus</name>
    <name type="common">Red palm weevil</name>
    <name type="synonym">Curculio ferrugineus</name>
    <dbReference type="NCBI Taxonomy" id="354439"/>
    <lineage>
        <taxon>Eukaryota</taxon>
        <taxon>Metazoa</taxon>
        <taxon>Ecdysozoa</taxon>
        <taxon>Arthropoda</taxon>
        <taxon>Hexapoda</taxon>
        <taxon>Insecta</taxon>
        <taxon>Pterygota</taxon>
        <taxon>Neoptera</taxon>
        <taxon>Endopterygota</taxon>
        <taxon>Coleoptera</taxon>
        <taxon>Polyphaga</taxon>
        <taxon>Cucujiformia</taxon>
        <taxon>Curculionidae</taxon>
        <taxon>Dryophthorinae</taxon>
        <taxon>Rhynchophorus</taxon>
    </lineage>
</organism>
<name>A0A834HQD0_RHYFE</name>
<sequence length="129" mass="14977">MACKSDAAFIKRTSTLSTPNLPHRTVSSLETPARRRYRTHPNSPRPSCTKGPKVKALGHVFDLKVRRCNGPNFGKDSRLVFHPSPRTPSHSLSHAPIHTHSLTRLRKHRRKYDEEEEQCTCWKRFFCRF</sequence>
<protein>
    <submittedName>
        <fullName evidence="2">Uncharacterized protein</fullName>
    </submittedName>
</protein>
<dbReference type="EMBL" id="JAACXV010014571">
    <property type="protein sequence ID" value="KAF7266049.1"/>
    <property type="molecule type" value="Genomic_DNA"/>
</dbReference>
<evidence type="ECO:0000256" key="1">
    <source>
        <dbReference type="SAM" id="MobiDB-lite"/>
    </source>
</evidence>
<proteinExistence type="predicted"/>
<dbReference type="Proteomes" id="UP000625711">
    <property type="component" value="Unassembled WGS sequence"/>
</dbReference>
<feature type="compositionally biased region" description="Polar residues" evidence="1">
    <location>
        <begin position="14"/>
        <end position="30"/>
    </location>
</feature>
<evidence type="ECO:0000313" key="2">
    <source>
        <dbReference type="EMBL" id="KAF7266049.1"/>
    </source>
</evidence>
<comment type="caution">
    <text evidence="2">The sequence shown here is derived from an EMBL/GenBank/DDBJ whole genome shotgun (WGS) entry which is preliminary data.</text>
</comment>
<keyword evidence="3" id="KW-1185">Reference proteome</keyword>
<accession>A0A834HQD0</accession>
<feature type="region of interest" description="Disordered" evidence="1">
    <location>
        <begin position="14"/>
        <end position="51"/>
    </location>
</feature>
<reference evidence="2" key="1">
    <citation type="submission" date="2020-08" db="EMBL/GenBank/DDBJ databases">
        <title>Genome sequencing and assembly of the red palm weevil Rhynchophorus ferrugineus.</title>
        <authorList>
            <person name="Dias G.B."/>
            <person name="Bergman C.M."/>
            <person name="Manee M."/>
        </authorList>
    </citation>
    <scope>NUCLEOTIDE SEQUENCE</scope>
    <source>
        <strain evidence="2">AA-2017</strain>
        <tissue evidence="2">Whole larva</tissue>
    </source>
</reference>
<dbReference type="AlphaFoldDB" id="A0A834HQD0"/>
<evidence type="ECO:0000313" key="3">
    <source>
        <dbReference type="Proteomes" id="UP000625711"/>
    </source>
</evidence>